<dbReference type="Proteomes" id="UP001214553">
    <property type="component" value="Chromosome"/>
</dbReference>
<reference evidence="5 6" key="1">
    <citation type="submission" date="2023-03" db="EMBL/GenBank/DDBJ databases">
        <title>Genome sequence of Microbacterium sp. KACC 23027.</title>
        <authorList>
            <person name="Kim S."/>
            <person name="Heo J."/>
            <person name="Kwon S.-W."/>
        </authorList>
    </citation>
    <scope>NUCLEOTIDE SEQUENCE [LARGE SCALE GENOMIC DNA]</scope>
    <source>
        <strain evidence="5 6">KACC 23027</strain>
    </source>
</reference>
<name>A0ABY8BUZ9_9MICO</name>
<keyword evidence="1" id="KW-0732">Signal</keyword>
<keyword evidence="3" id="KW-1133">Transmembrane helix</keyword>
<dbReference type="EMBL" id="CP119108">
    <property type="protein sequence ID" value="WEG07715.1"/>
    <property type="molecule type" value="Genomic_DNA"/>
</dbReference>
<feature type="transmembrane region" description="Helical" evidence="3">
    <location>
        <begin position="21"/>
        <end position="39"/>
    </location>
</feature>
<proteinExistence type="predicted"/>
<feature type="region of interest" description="Disordered" evidence="2">
    <location>
        <begin position="105"/>
        <end position="129"/>
    </location>
</feature>
<evidence type="ECO:0000256" key="3">
    <source>
        <dbReference type="SAM" id="Phobius"/>
    </source>
</evidence>
<protein>
    <submittedName>
        <fullName evidence="5">DUF5067 domain-containing protein</fullName>
    </submittedName>
</protein>
<dbReference type="RefSeq" id="WP_275277054.1">
    <property type="nucleotide sequence ID" value="NZ_CP119108.1"/>
</dbReference>
<sequence length="244" mass="25681">MTATPPAPEFTAPGPAPKKKPHVLSIIALIVAVIGFIFACVPGALIVGWILLPIAFVLSLVALFLKGSKWPAITGLLLAIVGTIVGFVVFFALVANAATEAFGTETTSSQSSTGSGTEEAATAAKEDTESDYTVTIDDATQAKDYEGKPVLVVDFTFTNNSDEAANFMFAVSTKAFQDGVELDDAILTDDAYDSSSATRDIKPGKSIPVQWAYNLDGKNDVTIEVSDLLSFDDAPTVTKTFTVK</sequence>
<evidence type="ECO:0000259" key="4">
    <source>
        <dbReference type="Pfam" id="PF16729"/>
    </source>
</evidence>
<keyword evidence="3" id="KW-0812">Transmembrane</keyword>
<feature type="transmembrane region" description="Helical" evidence="3">
    <location>
        <begin position="45"/>
        <end position="65"/>
    </location>
</feature>
<keyword evidence="6" id="KW-1185">Reference proteome</keyword>
<feature type="domain" description="DUF5067" evidence="4">
    <location>
        <begin position="116"/>
        <end position="227"/>
    </location>
</feature>
<dbReference type="Gene3D" id="2.60.40.1240">
    <property type="match status" value="1"/>
</dbReference>
<accession>A0ABY8BUZ9</accession>
<dbReference type="InterPro" id="IPR029050">
    <property type="entry name" value="Immunoprotect_excell_Ig-like"/>
</dbReference>
<evidence type="ECO:0000256" key="1">
    <source>
        <dbReference type="ARBA" id="ARBA00022729"/>
    </source>
</evidence>
<organism evidence="5 6">
    <name type="scientific">Microbacterium horticulturae</name>
    <dbReference type="NCBI Taxonomy" id="3028316"/>
    <lineage>
        <taxon>Bacteria</taxon>
        <taxon>Bacillati</taxon>
        <taxon>Actinomycetota</taxon>
        <taxon>Actinomycetes</taxon>
        <taxon>Micrococcales</taxon>
        <taxon>Microbacteriaceae</taxon>
        <taxon>Microbacterium</taxon>
    </lineage>
</organism>
<evidence type="ECO:0000313" key="5">
    <source>
        <dbReference type="EMBL" id="WEG07715.1"/>
    </source>
</evidence>
<gene>
    <name evidence="5" type="ORF">PU630_10700</name>
</gene>
<feature type="transmembrane region" description="Helical" evidence="3">
    <location>
        <begin position="72"/>
        <end position="95"/>
    </location>
</feature>
<keyword evidence="3" id="KW-0472">Membrane</keyword>
<feature type="compositionally biased region" description="Low complexity" evidence="2">
    <location>
        <begin position="105"/>
        <end position="123"/>
    </location>
</feature>
<evidence type="ECO:0000313" key="6">
    <source>
        <dbReference type="Proteomes" id="UP001214553"/>
    </source>
</evidence>
<dbReference type="Pfam" id="PF16729">
    <property type="entry name" value="DUF5067"/>
    <property type="match status" value="1"/>
</dbReference>
<dbReference type="InterPro" id="IPR031989">
    <property type="entry name" value="DUF5067"/>
</dbReference>
<evidence type="ECO:0000256" key="2">
    <source>
        <dbReference type="SAM" id="MobiDB-lite"/>
    </source>
</evidence>